<organism evidence="3 4">
    <name type="scientific">Micractinium conductrix</name>
    <dbReference type="NCBI Taxonomy" id="554055"/>
    <lineage>
        <taxon>Eukaryota</taxon>
        <taxon>Viridiplantae</taxon>
        <taxon>Chlorophyta</taxon>
        <taxon>core chlorophytes</taxon>
        <taxon>Trebouxiophyceae</taxon>
        <taxon>Chlorellales</taxon>
        <taxon>Chlorellaceae</taxon>
        <taxon>Chlorella clade</taxon>
        <taxon>Micractinium</taxon>
    </lineage>
</organism>
<name>A0A2P6VQP2_9CHLO</name>
<feature type="region of interest" description="Disordered" evidence="2">
    <location>
        <begin position="273"/>
        <end position="296"/>
    </location>
</feature>
<gene>
    <name evidence="3" type="primary">g838</name>
    <name evidence="3" type="ORF">C2E20_0838</name>
</gene>
<dbReference type="GO" id="GO:0000793">
    <property type="term" value="C:condensed chromosome"/>
    <property type="evidence" value="ECO:0007669"/>
    <property type="project" value="TreeGrafter"/>
</dbReference>
<evidence type="ECO:0000256" key="2">
    <source>
        <dbReference type="SAM" id="MobiDB-lite"/>
    </source>
</evidence>
<dbReference type="AlphaFoldDB" id="A0A2P6VQP2"/>
<dbReference type="Proteomes" id="UP000239649">
    <property type="component" value="Unassembled WGS sequence"/>
</dbReference>
<dbReference type="GO" id="GO:0000785">
    <property type="term" value="C:chromatin"/>
    <property type="evidence" value="ECO:0007669"/>
    <property type="project" value="TreeGrafter"/>
</dbReference>
<protein>
    <submittedName>
        <fullName evidence="3">Myosin-9-like isoform X1</fullName>
    </submittedName>
</protein>
<evidence type="ECO:0000256" key="1">
    <source>
        <dbReference type="SAM" id="Coils"/>
    </source>
</evidence>
<comment type="caution">
    <text evidence="3">The sequence shown here is derived from an EMBL/GenBank/DDBJ whole genome shotgun (WGS) entry which is preliminary data.</text>
</comment>
<dbReference type="PANTHER" id="PTHR43941:SF1">
    <property type="entry name" value="STRUCTURAL MAINTENANCE OF CHROMOSOMES PROTEIN 2"/>
    <property type="match status" value="1"/>
</dbReference>
<dbReference type="STRING" id="554055.A0A2P6VQP2"/>
<reference evidence="3 4" key="1">
    <citation type="journal article" date="2018" name="Plant J.">
        <title>Genome sequences of Chlorella sorokiniana UTEX 1602 and Micractinium conductrix SAG 241.80: implications to maltose excretion by a green alga.</title>
        <authorList>
            <person name="Arriola M.B."/>
            <person name="Velmurugan N."/>
            <person name="Zhang Y."/>
            <person name="Plunkett M.H."/>
            <person name="Hondzo H."/>
            <person name="Barney B.M."/>
        </authorList>
    </citation>
    <scope>NUCLEOTIDE SEQUENCE [LARGE SCALE GENOMIC DNA]</scope>
    <source>
        <strain evidence="3 4">SAG 241.80</strain>
    </source>
</reference>
<feature type="compositionally biased region" description="Low complexity" evidence="2">
    <location>
        <begin position="419"/>
        <end position="432"/>
    </location>
</feature>
<feature type="coiled-coil region" evidence="1">
    <location>
        <begin position="465"/>
        <end position="492"/>
    </location>
</feature>
<evidence type="ECO:0000313" key="4">
    <source>
        <dbReference type="Proteomes" id="UP000239649"/>
    </source>
</evidence>
<dbReference type="EMBL" id="LHPF02000001">
    <property type="protein sequence ID" value="PSC76391.1"/>
    <property type="molecule type" value="Genomic_DNA"/>
</dbReference>
<feature type="region of interest" description="Disordered" evidence="2">
    <location>
        <begin position="379"/>
        <end position="432"/>
    </location>
</feature>
<accession>A0A2P6VQP2</accession>
<evidence type="ECO:0000313" key="3">
    <source>
        <dbReference type="EMBL" id="PSC76391.1"/>
    </source>
</evidence>
<dbReference type="GO" id="GO:0003682">
    <property type="term" value="F:chromatin binding"/>
    <property type="evidence" value="ECO:0007669"/>
    <property type="project" value="TreeGrafter"/>
</dbReference>
<feature type="coiled-coil region" evidence="1">
    <location>
        <begin position="111"/>
        <end position="264"/>
    </location>
</feature>
<keyword evidence="1" id="KW-0175">Coiled coil</keyword>
<dbReference type="GO" id="GO:0007076">
    <property type="term" value="P:mitotic chromosome condensation"/>
    <property type="evidence" value="ECO:0007669"/>
    <property type="project" value="TreeGrafter"/>
</dbReference>
<feature type="compositionally biased region" description="Polar residues" evidence="2">
    <location>
        <begin position="285"/>
        <end position="296"/>
    </location>
</feature>
<feature type="compositionally biased region" description="Polar residues" evidence="2">
    <location>
        <begin position="1"/>
        <end position="10"/>
    </location>
</feature>
<feature type="compositionally biased region" description="Low complexity" evidence="2">
    <location>
        <begin position="69"/>
        <end position="95"/>
    </location>
</feature>
<dbReference type="PANTHER" id="PTHR43941">
    <property type="entry name" value="STRUCTURAL MAINTENANCE OF CHROMOSOMES PROTEIN 2"/>
    <property type="match status" value="1"/>
</dbReference>
<dbReference type="GO" id="GO:0000796">
    <property type="term" value="C:condensin complex"/>
    <property type="evidence" value="ECO:0007669"/>
    <property type="project" value="TreeGrafter"/>
</dbReference>
<dbReference type="OrthoDB" id="548159at2759"/>
<keyword evidence="4" id="KW-1185">Reference proteome</keyword>
<feature type="region of interest" description="Disordered" evidence="2">
    <location>
        <begin position="69"/>
        <end position="106"/>
    </location>
</feature>
<dbReference type="Gene3D" id="1.10.287.1490">
    <property type="match status" value="1"/>
</dbReference>
<feature type="region of interest" description="Disordered" evidence="2">
    <location>
        <begin position="1"/>
        <end position="37"/>
    </location>
</feature>
<proteinExistence type="predicted"/>
<sequence length="538" mass="57908">MEAHFASSSLPPYWVQQPQQQHQHQHQHQHRQQLELERQNAALAQRCQELQGELEATAAAAAQLSAGLALASPGGSTQTSQKQHPQEQTPQRQQRSATHTLGDGEVDREELALLQRRLAAKQREVEAAAAAVGAKRAQAAQLQAELEEARGLAAALSDELARWKGECAQRERELRTLQQRVEAAEAHAGHLEDGESALKKRNSELGTALAQRKAAVRQLEDRLRALQGSEGSKERQMEVLHSEVEALRREGADLRRHNATLQAEVQRLEPAHGAAGLQEAEQEQWHSPTSGWQPYQQHQQLEAAVSVQAVEHDEPLPLSAVQLNRNAAHAPLVPAGAVARYAKPSVPEYVACNTAGSYPSSPPSCGRSPRATPLASLAPQHAATGGAAFGTPVAASHASRPSGQLPQEHEHQQRPPAPSSHGSPASTSSGACQRDAASFLAAQLGGLGLATPGSSSSPFATEATLQDMLGRTQALEDRLLALNAERNALEAEAARMPSHTNGRTLKERKRRGEVEGRLEAIAKESSSVRLQLRRLGVK</sequence>